<gene>
    <name evidence="2" type="ORF">TAV2_LOCUS20023</name>
</gene>
<evidence type="ECO:0000313" key="2">
    <source>
        <dbReference type="EMBL" id="CAH2073106.1"/>
    </source>
</evidence>
<accession>A0AAU9SZJ5</accession>
<dbReference type="Proteomes" id="UP000836841">
    <property type="component" value="Chromosome 6"/>
</dbReference>
<protein>
    <recommendedName>
        <fullName evidence="1">Symplekin C-terminal domain-containing protein</fullName>
    </recommendedName>
</protein>
<reference evidence="2 3" key="1">
    <citation type="submission" date="2022-03" db="EMBL/GenBank/DDBJ databases">
        <authorList>
            <person name="Nunn A."/>
            <person name="Chopra R."/>
            <person name="Nunn A."/>
            <person name="Contreras Garrido A."/>
        </authorList>
    </citation>
    <scope>NUCLEOTIDE SEQUENCE [LARGE SCALE GENOMIC DNA]</scope>
</reference>
<dbReference type="InterPro" id="IPR022075">
    <property type="entry name" value="Symplekin_C"/>
</dbReference>
<evidence type="ECO:0000313" key="3">
    <source>
        <dbReference type="Proteomes" id="UP000836841"/>
    </source>
</evidence>
<dbReference type="PANTHER" id="PTHR47184:SF2">
    <property type="entry name" value="SYMPLEKIN"/>
    <property type="match status" value="1"/>
</dbReference>
<organism evidence="2 3">
    <name type="scientific">Thlaspi arvense</name>
    <name type="common">Field penny-cress</name>
    <dbReference type="NCBI Taxonomy" id="13288"/>
    <lineage>
        <taxon>Eukaryota</taxon>
        <taxon>Viridiplantae</taxon>
        <taxon>Streptophyta</taxon>
        <taxon>Embryophyta</taxon>
        <taxon>Tracheophyta</taxon>
        <taxon>Spermatophyta</taxon>
        <taxon>Magnoliopsida</taxon>
        <taxon>eudicotyledons</taxon>
        <taxon>Gunneridae</taxon>
        <taxon>Pentapetalae</taxon>
        <taxon>rosids</taxon>
        <taxon>malvids</taxon>
        <taxon>Brassicales</taxon>
        <taxon>Brassicaceae</taxon>
        <taxon>Thlaspideae</taxon>
        <taxon>Thlaspi</taxon>
    </lineage>
</organism>
<dbReference type="Pfam" id="PF12295">
    <property type="entry name" value="Symplekin_C"/>
    <property type="match status" value="1"/>
</dbReference>
<name>A0AAU9SZJ5_THLAR</name>
<sequence length="157" mass="17777">MQNDCLKTALQSAVHHLEEIRMKAIRLKHDLFVPVFSIYKDASSPVKQVIDACNTCFAQRQTFAQQAESTGTITISILPSLFFRSSKFHSQCFSCSDFILEIHSRLVSEQERCLRYTYGRYAVIGGQWQAVAPEECAIKKPDIVVVKADVVDEEVKC</sequence>
<dbReference type="EMBL" id="OU466862">
    <property type="protein sequence ID" value="CAH2073106.1"/>
    <property type="molecule type" value="Genomic_DNA"/>
</dbReference>
<keyword evidence="3" id="KW-1185">Reference proteome</keyword>
<feature type="domain" description="Symplekin C-terminal" evidence="1">
    <location>
        <begin position="5"/>
        <end position="110"/>
    </location>
</feature>
<dbReference type="PANTHER" id="PTHR47184">
    <property type="entry name" value="PHOSPHATIDYLINOSITOL 3-AND 4-KINASE FAMILY PROTEIN-RELATED"/>
    <property type="match status" value="1"/>
</dbReference>
<evidence type="ECO:0000259" key="1">
    <source>
        <dbReference type="Pfam" id="PF12295"/>
    </source>
</evidence>
<proteinExistence type="predicted"/>
<dbReference type="AlphaFoldDB" id="A0AAU9SZJ5"/>